<accession>A0A3A2ZKX6</accession>
<sequence length="80" mass="9323">MPNTPADAKFLNEEERIAAMARLMDDYHGATATEDVNKEHFRWHWVLMALRAPQTYFCSLAWIFLLIPLYVGCPVRFYTG</sequence>
<gene>
    <name evidence="2" type="ORF">PHISCL_09128</name>
</gene>
<keyword evidence="1" id="KW-0472">Membrane</keyword>
<organism evidence="2 3">
    <name type="scientific">Aspergillus sclerotialis</name>
    <dbReference type="NCBI Taxonomy" id="2070753"/>
    <lineage>
        <taxon>Eukaryota</taxon>
        <taxon>Fungi</taxon>
        <taxon>Dikarya</taxon>
        <taxon>Ascomycota</taxon>
        <taxon>Pezizomycotina</taxon>
        <taxon>Eurotiomycetes</taxon>
        <taxon>Eurotiomycetidae</taxon>
        <taxon>Eurotiales</taxon>
        <taxon>Aspergillaceae</taxon>
        <taxon>Aspergillus</taxon>
        <taxon>Aspergillus subgen. Polypaecilum</taxon>
    </lineage>
</organism>
<keyword evidence="1" id="KW-1133">Transmembrane helix</keyword>
<reference evidence="3" key="1">
    <citation type="submission" date="2017-02" db="EMBL/GenBank/DDBJ databases">
        <authorList>
            <person name="Tafer H."/>
            <person name="Lopandic K."/>
        </authorList>
    </citation>
    <scope>NUCLEOTIDE SEQUENCE [LARGE SCALE GENOMIC DNA]</scope>
    <source>
        <strain evidence="3">CBS 366.77</strain>
    </source>
</reference>
<dbReference type="EMBL" id="MVGC01000535">
    <property type="protein sequence ID" value="RJE18535.1"/>
    <property type="molecule type" value="Genomic_DNA"/>
</dbReference>
<evidence type="ECO:0000313" key="2">
    <source>
        <dbReference type="EMBL" id="RJE18535.1"/>
    </source>
</evidence>
<evidence type="ECO:0000313" key="3">
    <source>
        <dbReference type="Proteomes" id="UP000266188"/>
    </source>
</evidence>
<dbReference type="Proteomes" id="UP000266188">
    <property type="component" value="Unassembled WGS sequence"/>
</dbReference>
<name>A0A3A2ZKX6_9EURO</name>
<keyword evidence="3" id="KW-1185">Reference proteome</keyword>
<dbReference type="OrthoDB" id="2962993at2759"/>
<evidence type="ECO:0000256" key="1">
    <source>
        <dbReference type="SAM" id="Phobius"/>
    </source>
</evidence>
<keyword evidence="1" id="KW-0812">Transmembrane</keyword>
<dbReference type="AlphaFoldDB" id="A0A3A2ZKX6"/>
<feature type="transmembrane region" description="Helical" evidence="1">
    <location>
        <begin position="56"/>
        <end position="78"/>
    </location>
</feature>
<comment type="caution">
    <text evidence="2">The sequence shown here is derived from an EMBL/GenBank/DDBJ whole genome shotgun (WGS) entry which is preliminary data.</text>
</comment>
<protein>
    <submittedName>
        <fullName evidence="2">Major Facilitator Superfamily</fullName>
    </submittedName>
</protein>
<proteinExistence type="predicted"/>